<dbReference type="RefSeq" id="XP_012335148.1">
    <property type="nucleotide sequence ID" value="XM_012479725.1"/>
</dbReference>
<name>A0A0D9QMK2_PLAFR</name>
<dbReference type="GeneID" id="24267405"/>
<dbReference type="AlphaFoldDB" id="A0A0D9QMK2"/>
<evidence type="ECO:0000313" key="1">
    <source>
        <dbReference type="EMBL" id="KJP88310.1"/>
    </source>
</evidence>
<keyword evidence="2" id="KW-1185">Reference proteome</keyword>
<dbReference type="EMBL" id="KQ001663">
    <property type="protein sequence ID" value="KJP88310.1"/>
    <property type="molecule type" value="Genomic_DNA"/>
</dbReference>
<dbReference type="Proteomes" id="UP000054561">
    <property type="component" value="Unassembled WGS sequence"/>
</dbReference>
<sequence length="110" mass="12684">MHLTQKIINGHSTKIIFTEGKRGKKDVHSVLPACVYIRYNLHMRYKMSTYELLLCTILNFSEKEIRNCTMETGLTPVVPTDLSVINMNIAICCEYVKVTTPLDRKGKEQY</sequence>
<reference evidence="1 2" key="1">
    <citation type="submission" date="2014-03" db="EMBL/GenBank/DDBJ databases">
        <title>The Genome Sequence of Plasmodium fragile nilgiri.</title>
        <authorList>
            <consortium name="The Broad Institute Genomics Platform"/>
            <consortium name="The Broad Institute Genome Sequencing Center for Infectious Disease"/>
            <person name="Neafsey D."/>
            <person name="Duraisingh M."/>
            <person name="Young S.K."/>
            <person name="Zeng Q."/>
            <person name="Gargeya S."/>
            <person name="Abouelleil A."/>
            <person name="Alvarado L."/>
            <person name="Chapman S.B."/>
            <person name="Gainer-Dewar J."/>
            <person name="Goldberg J."/>
            <person name="Griggs A."/>
            <person name="Gujja S."/>
            <person name="Hansen M."/>
            <person name="Howarth C."/>
            <person name="Imamovic A."/>
            <person name="Larimer J."/>
            <person name="Pearson M."/>
            <person name="Poon T.W."/>
            <person name="Priest M."/>
            <person name="Roberts A."/>
            <person name="Saif S."/>
            <person name="Shea T."/>
            <person name="Sykes S."/>
            <person name="Wortman J."/>
            <person name="Nusbaum C."/>
            <person name="Birren B."/>
        </authorList>
    </citation>
    <scope>NUCLEOTIDE SEQUENCE [LARGE SCALE GENOMIC DNA]</scope>
    <source>
        <strain evidence="2">nilgiri</strain>
    </source>
</reference>
<protein>
    <submittedName>
        <fullName evidence="1">Uncharacterized protein</fullName>
    </submittedName>
</protein>
<organism evidence="1 2">
    <name type="scientific">Plasmodium fragile</name>
    <dbReference type="NCBI Taxonomy" id="5857"/>
    <lineage>
        <taxon>Eukaryota</taxon>
        <taxon>Sar</taxon>
        <taxon>Alveolata</taxon>
        <taxon>Apicomplexa</taxon>
        <taxon>Aconoidasida</taxon>
        <taxon>Haemosporida</taxon>
        <taxon>Plasmodiidae</taxon>
        <taxon>Plasmodium</taxon>
        <taxon>Plasmodium (Plasmodium)</taxon>
    </lineage>
</organism>
<accession>A0A0D9QMK2</accession>
<dbReference type="VEuPathDB" id="PlasmoDB:AK88_02091"/>
<gene>
    <name evidence="1" type="ORF">AK88_02091</name>
</gene>
<evidence type="ECO:0000313" key="2">
    <source>
        <dbReference type="Proteomes" id="UP000054561"/>
    </source>
</evidence>
<proteinExistence type="predicted"/>